<keyword evidence="2" id="KW-0521">NADP</keyword>
<dbReference type="PRINTS" id="PR00081">
    <property type="entry name" value="GDHRDH"/>
</dbReference>
<dbReference type="InterPro" id="IPR051911">
    <property type="entry name" value="SDR_oxidoreductase"/>
</dbReference>
<dbReference type="InterPro" id="IPR002347">
    <property type="entry name" value="SDR_fam"/>
</dbReference>
<dbReference type="Proteomes" id="UP000803844">
    <property type="component" value="Unassembled WGS sequence"/>
</dbReference>
<proteinExistence type="inferred from homology"/>
<accession>A0A9P5CLI7</accession>
<protein>
    <submittedName>
        <fullName evidence="5">NAD(P)-binding protein</fullName>
    </submittedName>
</protein>
<name>A0A9P5CLI7_CRYP1</name>
<sequence>MSTPVWLITGASAGFGLILSLRALKAGHRVIGSVRSRTRSSDAVKSIEGAGGVIIEMDMTEPQASIVKKVQDAEAIYGRIDVLINNAGYSLLGPIAQMTENEVRRQFETNVFGSLHTIQGVLPGMRSRKTGTIVNISSSAGQDALVTGGIYSASKFALEAISESLAREEVEFGISVLIVEPGPFRTNFLGAFVANEKGIGQDTPSGLLSKAMAGWKAADGKQPGDPEKGSEVIFQVVSGEGEAGALKGKILRLPLGKSCVARIEEKLKSVRSDVEASREVAYSADF</sequence>
<dbReference type="Gene3D" id="3.40.50.720">
    <property type="entry name" value="NAD(P)-binding Rossmann-like Domain"/>
    <property type="match status" value="1"/>
</dbReference>
<dbReference type="RefSeq" id="XP_040774345.1">
    <property type="nucleotide sequence ID" value="XM_040917440.1"/>
</dbReference>
<dbReference type="GO" id="GO:0016491">
    <property type="term" value="F:oxidoreductase activity"/>
    <property type="evidence" value="ECO:0007669"/>
    <property type="project" value="UniProtKB-KW"/>
</dbReference>
<comment type="caution">
    <text evidence="5">The sequence shown here is derived from an EMBL/GenBank/DDBJ whole genome shotgun (WGS) entry which is preliminary data.</text>
</comment>
<keyword evidence="3" id="KW-0560">Oxidoreductase</keyword>
<comment type="similarity">
    <text evidence="1 4">Belongs to the short-chain dehydrogenases/reductases (SDR) family.</text>
</comment>
<evidence type="ECO:0000256" key="4">
    <source>
        <dbReference type="RuleBase" id="RU000363"/>
    </source>
</evidence>
<gene>
    <name evidence="5" type="ORF">M406DRAFT_261439</name>
</gene>
<reference evidence="5" key="1">
    <citation type="journal article" date="2020" name="Phytopathology">
        <title>Genome sequence of the chestnut blight fungus Cryphonectria parasitica EP155: A fundamental resource for an archetypical invasive plant pathogen.</title>
        <authorList>
            <person name="Crouch J.A."/>
            <person name="Dawe A."/>
            <person name="Aerts A."/>
            <person name="Barry K."/>
            <person name="Churchill A.C.L."/>
            <person name="Grimwood J."/>
            <person name="Hillman B."/>
            <person name="Milgroom M.G."/>
            <person name="Pangilinan J."/>
            <person name="Smith M."/>
            <person name="Salamov A."/>
            <person name="Schmutz J."/>
            <person name="Yadav J."/>
            <person name="Grigoriev I.V."/>
            <person name="Nuss D."/>
        </authorList>
    </citation>
    <scope>NUCLEOTIDE SEQUENCE</scope>
    <source>
        <strain evidence="5">EP155</strain>
    </source>
</reference>
<keyword evidence="6" id="KW-1185">Reference proteome</keyword>
<evidence type="ECO:0000256" key="3">
    <source>
        <dbReference type="ARBA" id="ARBA00023002"/>
    </source>
</evidence>
<organism evidence="5 6">
    <name type="scientific">Cryphonectria parasitica (strain ATCC 38755 / EP155)</name>
    <dbReference type="NCBI Taxonomy" id="660469"/>
    <lineage>
        <taxon>Eukaryota</taxon>
        <taxon>Fungi</taxon>
        <taxon>Dikarya</taxon>
        <taxon>Ascomycota</taxon>
        <taxon>Pezizomycotina</taxon>
        <taxon>Sordariomycetes</taxon>
        <taxon>Sordariomycetidae</taxon>
        <taxon>Diaporthales</taxon>
        <taxon>Cryphonectriaceae</taxon>
        <taxon>Cryphonectria-Endothia species complex</taxon>
        <taxon>Cryphonectria</taxon>
    </lineage>
</organism>
<dbReference type="PANTHER" id="PTHR43976:SF16">
    <property type="entry name" value="SHORT-CHAIN DEHYDROGENASE_REDUCTASE FAMILY PROTEIN"/>
    <property type="match status" value="1"/>
</dbReference>
<dbReference type="PRINTS" id="PR00080">
    <property type="entry name" value="SDRFAMILY"/>
</dbReference>
<dbReference type="Pfam" id="PF00106">
    <property type="entry name" value="adh_short"/>
    <property type="match status" value="1"/>
</dbReference>
<dbReference type="GeneID" id="63834569"/>
<evidence type="ECO:0000256" key="2">
    <source>
        <dbReference type="ARBA" id="ARBA00022857"/>
    </source>
</evidence>
<dbReference type="SUPFAM" id="SSF51735">
    <property type="entry name" value="NAD(P)-binding Rossmann-fold domains"/>
    <property type="match status" value="1"/>
</dbReference>
<dbReference type="PANTHER" id="PTHR43976">
    <property type="entry name" value="SHORT CHAIN DEHYDROGENASE"/>
    <property type="match status" value="1"/>
</dbReference>
<dbReference type="PROSITE" id="PS00061">
    <property type="entry name" value="ADH_SHORT"/>
    <property type="match status" value="1"/>
</dbReference>
<dbReference type="AlphaFoldDB" id="A0A9P5CLI7"/>
<evidence type="ECO:0000313" key="6">
    <source>
        <dbReference type="Proteomes" id="UP000803844"/>
    </source>
</evidence>
<evidence type="ECO:0000256" key="1">
    <source>
        <dbReference type="ARBA" id="ARBA00006484"/>
    </source>
</evidence>
<dbReference type="CDD" id="cd05374">
    <property type="entry name" value="17beta-HSD-like_SDR_c"/>
    <property type="match status" value="1"/>
</dbReference>
<dbReference type="EMBL" id="MU032349">
    <property type="protein sequence ID" value="KAF3763384.1"/>
    <property type="molecule type" value="Genomic_DNA"/>
</dbReference>
<dbReference type="OrthoDB" id="1274115at2759"/>
<dbReference type="InterPro" id="IPR036291">
    <property type="entry name" value="NAD(P)-bd_dom_sf"/>
</dbReference>
<evidence type="ECO:0000313" key="5">
    <source>
        <dbReference type="EMBL" id="KAF3763384.1"/>
    </source>
</evidence>
<dbReference type="InterPro" id="IPR020904">
    <property type="entry name" value="Sc_DH/Rdtase_CS"/>
</dbReference>